<dbReference type="Pfam" id="PF00856">
    <property type="entry name" value="SET"/>
    <property type="match status" value="1"/>
</dbReference>
<evidence type="ECO:0000256" key="4">
    <source>
        <dbReference type="ARBA" id="ARBA00022603"/>
    </source>
</evidence>
<evidence type="ECO:0000256" key="5">
    <source>
        <dbReference type="ARBA" id="ARBA00022679"/>
    </source>
</evidence>
<dbReference type="InterPro" id="IPR046341">
    <property type="entry name" value="SET_dom_sf"/>
</dbReference>
<dbReference type="InterPro" id="IPR001214">
    <property type="entry name" value="SET_dom"/>
</dbReference>
<dbReference type="GO" id="GO:0005634">
    <property type="term" value="C:nucleus"/>
    <property type="evidence" value="ECO:0007669"/>
    <property type="project" value="UniProtKB-SubCell"/>
</dbReference>
<feature type="domain" description="Post-SET" evidence="9">
    <location>
        <begin position="233"/>
        <end position="249"/>
    </location>
</feature>
<gene>
    <name evidence="11" type="ORF">ALMOND_2B000524</name>
</gene>
<dbReference type="FunCoup" id="A0A5E4FQU3">
    <property type="interactions" value="1053"/>
</dbReference>
<keyword evidence="7" id="KW-0539">Nucleus</keyword>
<dbReference type="GO" id="GO:0042054">
    <property type="term" value="F:histone methyltransferase activity"/>
    <property type="evidence" value="ECO:0007669"/>
    <property type="project" value="InterPro"/>
</dbReference>
<dbReference type="Gramene" id="VVA29869">
    <property type="protein sequence ID" value="VVA29869"/>
    <property type="gene ID" value="Prudul26B000524"/>
</dbReference>
<keyword evidence="3" id="KW-0158">Chromosome</keyword>
<evidence type="ECO:0000256" key="3">
    <source>
        <dbReference type="ARBA" id="ARBA00022454"/>
    </source>
</evidence>
<keyword evidence="5" id="KW-0808">Transferase</keyword>
<evidence type="ECO:0000256" key="2">
    <source>
        <dbReference type="ARBA" id="ARBA00004286"/>
    </source>
</evidence>
<comment type="subcellular location">
    <subcellularLocation>
        <location evidence="2">Chromosome</location>
    </subcellularLocation>
    <subcellularLocation>
        <location evidence="1">Nucleus</location>
    </subcellularLocation>
</comment>
<reference evidence="12" key="1">
    <citation type="journal article" date="2020" name="Plant J.">
        <title>Transposons played a major role in the diversification between the closely related almond and peach genomes: results from the almond genome sequence.</title>
        <authorList>
            <person name="Alioto T."/>
            <person name="Alexiou K.G."/>
            <person name="Bardil A."/>
            <person name="Barteri F."/>
            <person name="Castanera R."/>
            <person name="Cruz F."/>
            <person name="Dhingra A."/>
            <person name="Duval H."/>
            <person name="Fernandez I Marti A."/>
            <person name="Frias L."/>
            <person name="Galan B."/>
            <person name="Garcia J.L."/>
            <person name="Howad W."/>
            <person name="Gomez-Garrido J."/>
            <person name="Gut M."/>
            <person name="Julca I."/>
            <person name="Morata J."/>
            <person name="Puigdomenech P."/>
            <person name="Ribeca P."/>
            <person name="Rubio Cabetas M.J."/>
            <person name="Vlasova A."/>
            <person name="Wirthensohn M."/>
            <person name="Garcia-Mas J."/>
            <person name="Gabaldon T."/>
            <person name="Casacuberta J.M."/>
            <person name="Arus P."/>
        </authorList>
    </citation>
    <scope>NUCLEOTIDE SEQUENCE [LARGE SCALE GENOMIC DNA]</scope>
    <source>
        <strain evidence="12">cv. Texas</strain>
    </source>
</reference>
<evidence type="ECO:0000313" key="12">
    <source>
        <dbReference type="Proteomes" id="UP000327085"/>
    </source>
</evidence>
<protein>
    <submittedName>
        <fullName evidence="11">PREDICTED: histone-lysine</fullName>
    </submittedName>
</protein>
<sequence length="1424" mass="161678">MESEPEHTHTDIDQTEEHCARQLLCLTEQRTREEPQYIHIDQNEFSHRRHKTQTEEDIAICECKYDEHDPESACGERCLNVLTSTECTPGYCPCGVYCKNQRFQKCEYAKTKLFRTEGRGWGLLANENIKAGQFIIEYCGEVISWKEAKQRSQAYEIQGLRDAFIISLNASESIDATEKGSLARFINHSCKPNCETRKWNVLGEIRVGIFAKQDILDGTELAYDYNFEWYGGAKVRCLCGAPSCSGFLGAKSRGFQGETSSRGSGVGSECAMDYTSEFTMNEVDNSTRDSGVSSECVMDYTSEFTTYEIFKTRESLMQWAREAGKRNGFVIVTIRSDLGGKSMKPRVTLGCERGGRFKEKKTKVNKGAKKRCGTGTKKCGCLFTLKGEKLASGNGWMLKVLCGVHNHASNEYSEGRSYAGRLSEQETSLLIDLSKSLVRPKEILNTLKQRDELNATTIRTIYNARQRQRVKEKAGRSQMQQLLCRLNEHDYVEWHRGCPISGNVLDLFWAHPVSLELLRAFPTILMMDCTYKTNRYHYPLLEVVGITSTDITFSVAFVFLDSEKEDNYIWALSRLRGVMVECTMPNVIVTDLDLPLMRAVEVVFPTARHLLCKWHINKNVLSKCKNLFESKEKWDRFIMKWNVLVTSPTESDYKRELAVLQSEFSMYTEVMEYVINTWLKPLKDRFVSAWTDMIMHFGNVTSNRAEGAHSKLKRELGLSQGNFEGSFENIHSLIELQHIDIKTSFDKCSTVVQHNFKSSEFKYLRGVVSIFALEKVLSQSKLAASIGVDALACGCVIRRTHGLPCAHEIAEYKRDCRPIPLESLDPHWTKLDLLPPSSIQDSMDVNEFPELKLLQQYFLEANKDNRLMLRKRVRELVAPYTTTLVEPGIKSRLRGQLKEKIDMSSRRDPYAFELRSASVDSHSPSFTGDTMDVPQNFAHKKTERTKEKVYQTLTVKGISYIDAFPVGLRPFIQQVKDVCHDGHCGFRAVADLVGLGENGYLQVRNDLLTELSSYSAHYGELYGTTDRVRELAQILSFFDEGRAPFDRWMTMPDMGHLIASCYKVVLFHLSATQCLTFLPLRSAPVPLPTRRHIAIGFMNDCHCVEGILCLLLHLIGSDVIRQQHKDGTLCILVVFHASNLLSARTKSDLVRCMSQVQTVSEHAEDGKEDTYLWEDDDDRYSVEKIPLYDSAEDEPSSRLFKTVNSSSSEFDVDGMMINVNVDSGHQLMSTALVVQSLDSVPMEGVVMGVKTEVSEERKLYSQENQPPFSRKNAMISRIRSNTACRNYHIGSGSMPNKRSKQYSNGKVKHGAQKQVDAKSFASLLASREAQEEILKYECMKNDAATHLESLYNEIRPAIEEHERDSQDSVATSVAEKWIEACCLKLKAEFDLYSSIVKSIACTPRRGQAEPYDGNNENEIKYLQN</sequence>
<dbReference type="GO" id="GO:0005694">
    <property type="term" value="C:chromosome"/>
    <property type="evidence" value="ECO:0007669"/>
    <property type="project" value="UniProtKB-SubCell"/>
</dbReference>
<dbReference type="PANTHER" id="PTHR22884">
    <property type="entry name" value="SET DOMAIN PROTEINS"/>
    <property type="match status" value="1"/>
</dbReference>
<evidence type="ECO:0000256" key="6">
    <source>
        <dbReference type="ARBA" id="ARBA00022691"/>
    </source>
</evidence>
<evidence type="ECO:0000313" key="11">
    <source>
        <dbReference type="EMBL" id="VVA29869.1"/>
    </source>
</evidence>
<dbReference type="EMBL" id="CABIKO010000175">
    <property type="protein sequence ID" value="VVA29869.1"/>
    <property type="molecule type" value="Genomic_DNA"/>
</dbReference>
<dbReference type="GO" id="GO:0032259">
    <property type="term" value="P:methylation"/>
    <property type="evidence" value="ECO:0007669"/>
    <property type="project" value="UniProtKB-KW"/>
</dbReference>
<dbReference type="PROSITE" id="PS51215">
    <property type="entry name" value="AWS"/>
    <property type="match status" value="1"/>
</dbReference>
<keyword evidence="6" id="KW-0949">S-adenosyl-L-methionine</keyword>
<evidence type="ECO:0000259" key="8">
    <source>
        <dbReference type="PROSITE" id="PS50280"/>
    </source>
</evidence>
<dbReference type="SMART" id="SM00508">
    <property type="entry name" value="PostSET"/>
    <property type="match status" value="1"/>
</dbReference>
<dbReference type="FunFam" id="2.170.270.10:FF:000028">
    <property type="entry name" value="Histone-lysine N-methyltransferase"/>
    <property type="match status" value="1"/>
</dbReference>
<dbReference type="SMART" id="SM00570">
    <property type="entry name" value="AWS"/>
    <property type="match status" value="1"/>
</dbReference>
<evidence type="ECO:0000259" key="9">
    <source>
        <dbReference type="PROSITE" id="PS50868"/>
    </source>
</evidence>
<dbReference type="CDD" id="cd22744">
    <property type="entry name" value="OTU"/>
    <property type="match status" value="1"/>
</dbReference>
<name>A0A5E4FQU3_PRUDU</name>
<dbReference type="OMA" id="CELARYS"/>
<dbReference type="InterPro" id="IPR050777">
    <property type="entry name" value="SET2_Histone-Lys_MeTrsfase"/>
</dbReference>
<dbReference type="PROSITE" id="PS50868">
    <property type="entry name" value="POST_SET"/>
    <property type="match status" value="1"/>
</dbReference>
<feature type="domain" description="AWS" evidence="10">
    <location>
        <begin position="56"/>
        <end position="107"/>
    </location>
</feature>
<dbReference type="SMART" id="SM00317">
    <property type="entry name" value="SET"/>
    <property type="match status" value="1"/>
</dbReference>
<proteinExistence type="predicted"/>
<dbReference type="SUPFAM" id="SSF82199">
    <property type="entry name" value="SET domain"/>
    <property type="match status" value="1"/>
</dbReference>
<dbReference type="PROSITE" id="PS50280">
    <property type="entry name" value="SET"/>
    <property type="match status" value="1"/>
</dbReference>
<feature type="domain" description="SET" evidence="8">
    <location>
        <begin position="109"/>
        <end position="226"/>
    </location>
</feature>
<evidence type="ECO:0000259" key="10">
    <source>
        <dbReference type="PROSITE" id="PS51215"/>
    </source>
</evidence>
<accession>A0A5E4FQU3</accession>
<dbReference type="Gene3D" id="2.170.270.10">
    <property type="entry name" value="SET domain"/>
    <property type="match status" value="1"/>
</dbReference>
<dbReference type="InterPro" id="IPR018289">
    <property type="entry name" value="MULE_transposase_dom"/>
</dbReference>
<organism evidence="11 12">
    <name type="scientific">Prunus dulcis</name>
    <name type="common">Almond</name>
    <name type="synonym">Amygdalus dulcis</name>
    <dbReference type="NCBI Taxonomy" id="3755"/>
    <lineage>
        <taxon>Eukaryota</taxon>
        <taxon>Viridiplantae</taxon>
        <taxon>Streptophyta</taxon>
        <taxon>Embryophyta</taxon>
        <taxon>Tracheophyta</taxon>
        <taxon>Spermatophyta</taxon>
        <taxon>Magnoliopsida</taxon>
        <taxon>eudicotyledons</taxon>
        <taxon>Gunneridae</taxon>
        <taxon>Pentapetalae</taxon>
        <taxon>rosids</taxon>
        <taxon>fabids</taxon>
        <taxon>Rosales</taxon>
        <taxon>Rosaceae</taxon>
        <taxon>Amygdaloideae</taxon>
        <taxon>Amygdaleae</taxon>
        <taxon>Prunus</taxon>
    </lineage>
</organism>
<dbReference type="Pfam" id="PF10551">
    <property type="entry name" value="MULE"/>
    <property type="match status" value="1"/>
</dbReference>
<evidence type="ECO:0000256" key="7">
    <source>
        <dbReference type="ARBA" id="ARBA00023242"/>
    </source>
</evidence>
<keyword evidence="4" id="KW-0489">Methyltransferase</keyword>
<dbReference type="InterPro" id="IPR003616">
    <property type="entry name" value="Post-SET_dom"/>
</dbReference>
<dbReference type="Pfam" id="PF17907">
    <property type="entry name" value="AWS"/>
    <property type="match status" value="1"/>
</dbReference>
<dbReference type="InParanoid" id="A0A5E4FQU3"/>
<evidence type="ECO:0000256" key="1">
    <source>
        <dbReference type="ARBA" id="ARBA00004123"/>
    </source>
</evidence>
<dbReference type="InterPro" id="IPR006560">
    <property type="entry name" value="AWS_dom"/>
</dbReference>
<dbReference type="Proteomes" id="UP000327085">
    <property type="component" value="Chromosome 8"/>
</dbReference>